<feature type="domain" description="IstB-like ATP-binding" evidence="4">
    <location>
        <begin position="2"/>
        <end position="211"/>
    </location>
</feature>
<sequence>MTHSEFLELILADESLVRNDRKVERGVRRAGFRDVRRLEDFDFSFNRSIDRAKVFDLASGHFLRQAKDVLMCGPPGTGKRHLAQAIGHAVIRSGALVFYRSVFDVVRDFLHDEAMGGEEKVLARYLKPDLLIIDDMGMKQLPKRSGEYLFEIIMRRHEVRSTIMTTNRPLADWGKLIGDVPSASAIPDRFLQAAEIMKITGRSYRLKNAEKTSKGTKAPTGSDAEKDK</sequence>
<keyword evidence="6" id="KW-1185">Reference proteome</keyword>
<dbReference type="GO" id="GO:0006260">
    <property type="term" value="P:DNA replication"/>
    <property type="evidence" value="ECO:0007669"/>
    <property type="project" value="TreeGrafter"/>
</dbReference>
<dbReference type="GO" id="GO:0005524">
    <property type="term" value="F:ATP binding"/>
    <property type="evidence" value="ECO:0007669"/>
    <property type="project" value="UniProtKB-KW"/>
</dbReference>
<evidence type="ECO:0000256" key="3">
    <source>
        <dbReference type="SAM" id="MobiDB-lite"/>
    </source>
</evidence>
<dbReference type="InterPro" id="IPR047661">
    <property type="entry name" value="IstB"/>
</dbReference>
<evidence type="ECO:0000313" key="6">
    <source>
        <dbReference type="Proteomes" id="UP000325286"/>
    </source>
</evidence>
<dbReference type="Proteomes" id="UP000325286">
    <property type="component" value="Chromosome"/>
</dbReference>
<evidence type="ECO:0000256" key="2">
    <source>
        <dbReference type="ARBA" id="ARBA00022840"/>
    </source>
</evidence>
<gene>
    <name evidence="5" type="primary">dnaC_2</name>
    <name evidence="5" type="ORF">UC8_27960</name>
</gene>
<evidence type="ECO:0000256" key="1">
    <source>
        <dbReference type="ARBA" id="ARBA00022741"/>
    </source>
</evidence>
<dbReference type="Gene3D" id="3.40.50.300">
    <property type="entry name" value="P-loop containing nucleotide triphosphate hydrolases"/>
    <property type="match status" value="1"/>
</dbReference>
<dbReference type="EMBL" id="CP042914">
    <property type="protein sequence ID" value="QEG40778.1"/>
    <property type="molecule type" value="Genomic_DNA"/>
</dbReference>
<proteinExistence type="predicted"/>
<evidence type="ECO:0000259" key="4">
    <source>
        <dbReference type="Pfam" id="PF01695"/>
    </source>
</evidence>
<dbReference type="Pfam" id="PF01695">
    <property type="entry name" value="IstB_IS21"/>
    <property type="match status" value="1"/>
</dbReference>
<dbReference type="KEGG" id="rul:UC8_27960"/>
<evidence type="ECO:0000313" key="5">
    <source>
        <dbReference type="EMBL" id="QEG40778.1"/>
    </source>
</evidence>
<reference evidence="5 6" key="1">
    <citation type="submission" date="2019-08" db="EMBL/GenBank/DDBJ databases">
        <title>Deep-cultivation of Planctomycetes and their phenomic and genomic characterization uncovers novel biology.</title>
        <authorList>
            <person name="Wiegand S."/>
            <person name="Jogler M."/>
            <person name="Boedeker C."/>
            <person name="Pinto D."/>
            <person name="Vollmers J."/>
            <person name="Rivas-Marin E."/>
            <person name="Kohn T."/>
            <person name="Peeters S.H."/>
            <person name="Heuer A."/>
            <person name="Rast P."/>
            <person name="Oberbeckmann S."/>
            <person name="Bunk B."/>
            <person name="Jeske O."/>
            <person name="Meyerdierks A."/>
            <person name="Storesund J.E."/>
            <person name="Kallscheuer N."/>
            <person name="Luecker S."/>
            <person name="Lage O.M."/>
            <person name="Pohl T."/>
            <person name="Merkel B.J."/>
            <person name="Hornburger P."/>
            <person name="Mueller R.-W."/>
            <person name="Bruemmer F."/>
            <person name="Labrenz M."/>
            <person name="Spormann A.M."/>
            <person name="Op den Camp H."/>
            <person name="Overmann J."/>
            <person name="Amann R."/>
            <person name="Jetten M.S.M."/>
            <person name="Mascher T."/>
            <person name="Medema M.H."/>
            <person name="Devos D.P."/>
            <person name="Kaster A.-K."/>
            <person name="Ovreas L."/>
            <person name="Rohde M."/>
            <person name="Galperin M.Y."/>
            <person name="Jogler C."/>
        </authorList>
    </citation>
    <scope>NUCLEOTIDE SEQUENCE [LARGE SCALE GENOMIC DNA]</scope>
    <source>
        <strain evidence="5 6">UC8</strain>
    </source>
</reference>
<name>A0A5B9QP31_9BACT</name>
<organism evidence="5 6">
    <name type="scientific">Roseimaritima ulvae</name>
    <dbReference type="NCBI Taxonomy" id="980254"/>
    <lineage>
        <taxon>Bacteria</taxon>
        <taxon>Pseudomonadati</taxon>
        <taxon>Planctomycetota</taxon>
        <taxon>Planctomycetia</taxon>
        <taxon>Pirellulales</taxon>
        <taxon>Pirellulaceae</taxon>
        <taxon>Roseimaritima</taxon>
    </lineage>
</organism>
<accession>A0A5B9QP31</accession>
<dbReference type="SUPFAM" id="SSF52540">
    <property type="entry name" value="P-loop containing nucleoside triphosphate hydrolases"/>
    <property type="match status" value="1"/>
</dbReference>
<dbReference type="InterPro" id="IPR027417">
    <property type="entry name" value="P-loop_NTPase"/>
</dbReference>
<keyword evidence="2" id="KW-0067">ATP-binding</keyword>
<dbReference type="RefSeq" id="WP_202908783.1">
    <property type="nucleotide sequence ID" value="NZ_CP042914.1"/>
</dbReference>
<dbReference type="CDD" id="cd00009">
    <property type="entry name" value="AAA"/>
    <property type="match status" value="1"/>
</dbReference>
<dbReference type="AlphaFoldDB" id="A0A5B9QP31"/>
<dbReference type="PIRSF" id="PIRSF003073">
    <property type="entry name" value="DNAC_TnpB_IstB"/>
    <property type="match status" value="1"/>
</dbReference>
<protein>
    <submittedName>
        <fullName evidence="5">DNA replication protein DnaC</fullName>
    </submittedName>
</protein>
<dbReference type="NCBIfam" id="NF038214">
    <property type="entry name" value="IS21_help_AAA"/>
    <property type="match status" value="1"/>
</dbReference>
<dbReference type="PANTHER" id="PTHR30050:SF4">
    <property type="entry name" value="ATP-BINDING PROTEIN RV3427C IN INSERTION SEQUENCE-RELATED"/>
    <property type="match status" value="1"/>
</dbReference>
<dbReference type="InterPro" id="IPR002611">
    <property type="entry name" value="IstB_ATP-bd"/>
</dbReference>
<dbReference type="InterPro" id="IPR028350">
    <property type="entry name" value="DNAC/IstB-like"/>
</dbReference>
<dbReference type="PANTHER" id="PTHR30050">
    <property type="entry name" value="CHROMOSOMAL REPLICATION INITIATOR PROTEIN DNAA"/>
    <property type="match status" value="1"/>
</dbReference>
<keyword evidence="1" id="KW-0547">Nucleotide-binding</keyword>
<feature type="region of interest" description="Disordered" evidence="3">
    <location>
        <begin position="208"/>
        <end position="228"/>
    </location>
</feature>